<dbReference type="InterPro" id="IPR012334">
    <property type="entry name" value="Pectin_lyas_fold"/>
</dbReference>
<proteinExistence type="predicted"/>
<accession>A0A238VES1</accession>
<dbReference type="EMBL" id="FZNX01000001">
    <property type="protein sequence ID" value="SNR32900.1"/>
    <property type="molecule type" value="Genomic_DNA"/>
</dbReference>
<gene>
    <name evidence="1" type="ORF">SAMN04488111_0384</name>
</gene>
<reference evidence="2" key="1">
    <citation type="submission" date="2017-06" db="EMBL/GenBank/DDBJ databases">
        <authorList>
            <person name="Varghese N."/>
            <person name="Submissions S."/>
        </authorList>
    </citation>
    <scope>NUCLEOTIDE SEQUENCE [LARGE SCALE GENOMIC DNA]</scope>
    <source>
        <strain evidence="2">DSM 27993</strain>
    </source>
</reference>
<dbReference type="Gene3D" id="2.160.20.10">
    <property type="entry name" value="Single-stranded right-handed beta-helix, Pectin lyase-like"/>
    <property type="match status" value="2"/>
</dbReference>
<dbReference type="SUPFAM" id="SSF51126">
    <property type="entry name" value="Pectin lyase-like"/>
    <property type="match status" value="2"/>
</dbReference>
<dbReference type="GO" id="GO:0016829">
    <property type="term" value="F:lyase activity"/>
    <property type="evidence" value="ECO:0007669"/>
    <property type="project" value="UniProtKB-KW"/>
</dbReference>
<dbReference type="OrthoDB" id="6475864at2"/>
<sequence>MHKIISSLLFLFLFQHIAISQNSLEIKVANITEFNEAIKKATPGTKIILKNGEWKDVHFKAFGIGTKEAPIIISAETNGEVIITGDSRLNIAGKNIIVSGLWFKDGTPTSKYLIEFRKDSKDFAYNCRLTNCTISNYNPSDNSIENHWVDIWGRNNRVDHNNFTGKTNGGTTLVVWLKGDAHIENNHLIDHNFFGNRPDLGENGGETIRIGTSTNSMKSSKTIVEFNTFKHCNGEIEIISNKSGDNIFRNNLFMESEGTLTLRHGNNALVENNVFIGNNKSKVGGIRIINEGHIVRNNLLVGILGDDYRGPIVVMNGVPNSPLNRYNQVKNVDIQNNTLINCSPIQFGAGKDSEKTLAPTNVVFANNLISNTNGGKISNEQDVVTGITFNGNIVDSEATVNPAQFTKATIDWAILKGLPMPTSANEILKTVNKTDKSPEFDITETKRVNYVAGAFNLDNTILPKVINAKSGPYWNPIIEQKVTPITETTVTIEPGIGTINKGIKKVGKKGTLVLNAGEYIVEKTMKINGDIIIKGNQGNGEVILKMSSTIEKPLTYFFRANEGARLQLENLTLNGEGKTAVKYAMVSPDENLNEKYSLFVDNCTLKNFTNSNGGAVFKAYVGTLADTISIKNSKIIDNYRGLNLSYEKVLFGKYNAEVIILYNTLFKNIEEFAINYASNGVNPINKGGQILVDQCVFSKIYNTEKGYLIKTKDINYVTIKNSVFENSYDVKTPINLNGTNHLISNCLVYACGVIKTSGQTTSQNIKYKSPKWEDSKLLIPREKSPLLKKNNGIGRIGLLEK</sequence>
<evidence type="ECO:0000313" key="2">
    <source>
        <dbReference type="Proteomes" id="UP000198412"/>
    </source>
</evidence>
<protein>
    <submittedName>
        <fullName evidence="1">Poly(Beta-D-mannuronate) lyase</fullName>
    </submittedName>
</protein>
<keyword evidence="1" id="KW-0456">Lyase</keyword>
<dbReference type="CDD" id="cd14251">
    <property type="entry name" value="PL-6"/>
    <property type="match status" value="1"/>
</dbReference>
<dbReference type="AlphaFoldDB" id="A0A238VES1"/>
<dbReference type="InterPro" id="IPR006626">
    <property type="entry name" value="PbH1"/>
</dbReference>
<keyword evidence="2" id="KW-1185">Reference proteome</keyword>
<dbReference type="Pfam" id="PF14592">
    <property type="entry name" value="Chondroitinas_B"/>
    <property type="match status" value="1"/>
</dbReference>
<evidence type="ECO:0000313" key="1">
    <source>
        <dbReference type="EMBL" id="SNR32900.1"/>
    </source>
</evidence>
<dbReference type="InterPro" id="IPR039513">
    <property type="entry name" value="PL-6"/>
</dbReference>
<dbReference type="SMART" id="SM00710">
    <property type="entry name" value="PbH1"/>
    <property type="match status" value="8"/>
</dbReference>
<dbReference type="Proteomes" id="UP000198412">
    <property type="component" value="Unassembled WGS sequence"/>
</dbReference>
<name>A0A238VES1_9FLAO</name>
<dbReference type="RefSeq" id="WP_089377550.1">
    <property type="nucleotide sequence ID" value="NZ_FZNX01000001.1"/>
</dbReference>
<organism evidence="1 2">
    <name type="scientific">Lutibacter flavus</name>
    <dbReference type="NCBI Taxonomy" id="691689"/>
    <lineage>
        <taxon>Bacteria</taxon>
        <taxon>Pseudomonadati</taxon>
        <taxon>Bacteroidota</taxon>
        <taxon>Flavobacteriia</taxon>
        <taxon>Flavobacteriales</taxon>
        <taxon>Flavobacteriaceae</taxon>
        <taxon>Lutibacter</taxon>
    </lineage>
</organism>
<dbReference type="InterPro" id="IPR011050">
    <property type="entry name" value="Pectin_lyase_fold/virulence"/>
</dbReference>